<feature type="transmembrane region" description="Helical" evidence="10">
    <location>
        <begin position="45"/>
        <end position="66"/>
    </location>
</feature>
<name>A0A401SAP2_CHIPU</name>
<dbReference type="Gene3D" id="4.10.81.10">
    <property type="entry name" value="Cytochrome c oxidase, subunit 8"/>
    <property type="match status" value="1"/>
</dbReference>
<dbReference type="UniPathway" id="UPA00705"/>
<dbReference type="AlphaFoldDB" id="A0A401SAP2"/>
<keyword evidence="12" id="KW-1185">Reference proteome</keyword>
<evidence type="ECO:0000256" key="1">
    <source>
        <dbReference type="ARBA" id="ARBA00004434"/>
    </source>
</evidence>
<dbReference type="InterPro" id="IPR003205">
    <property type="entry name" value="Cyt_c_oxidase_su8"/>
</dbReference>
<dbReference type="OrthoDB" id="8931496at2759"/>
<gene>
    <name evidence="11" type="ORF">chiPu_0005883</name>
</gene>
<dbReference type="SUPFAM" id="SSF81431">
    <property type="entry name" value="Mitochondrial cytochrome c oxidase subunit VIIIb (aka IX)"/>
    <property type="match status" value="1"/>
</dbReference>
<dbReference type="Pfam" id="PF02285">
    <property type="entry name" value="COX8"/>
    <property type="match status" value="1"/>
</dbReference>
<evidence type="ECO:0000256" key="6">
    <source>
        <dbReference type="ARBA" id="ARBA00022946"/>
    </source>
</evidence>
<dbReference type="InterPro" id="IPR036548">
    <property type="entry name" value="Cyt_c_oxidase_su8_sf"/>
</dbReference>
<dbReference type="GO" id="GO:0006123">
    <property type="term" value="P:mitochondrial electron transport, cytochrome c to oxygen"/>
    <property type="evidence" value="ECO:0007669"/>
    <property type="project" value="InterPro"/>
</dbReference>
<evidence type="ECO:0000256" key="4">
    <source>
        <dbReference type="ARBA" id="ARBA00022692"/>
    </source>
</evidence>
<evidence type="ECO:0000256" key="2">
    <source>
        <dbReference type="ARBA" id="ARBA00004673"/>
    </source>
</evidence>
<dbReference type="EMBL" id="BEZZ01000165">
    <property type="protein sequence ID" value="GCC27459.1"/>
    <property type="molecule type" value="Genomic_DNA"/>
</dbReference>
<evidence type="ECO:0000256" key="5">
    <source>
        <dbReference type="ARBA" id="ARBA00022792"/>
    </source>
</evidence>
<evidence type="ECO:0000313" key="12">
    <source>
        <dbReference type="Proteomes" id="UP000287033"/>
    </source>
</evidence>
<accession>A0A401SAP2</accession>
<comment type="similarity">
    <text evidence="3">Belongs to the cytochrome c oxidase VIII family.</text>
</comment>
<dbReference type="GO" id="GO:0045277">
    <property type="term" value="C:respiratory chain complex IV"/>
    <property type="evidence" value="ECO:0007669"/>
    <property type="project" value="InterPro"/>
</dbReference>
<keyword evidence="6" id="KW-0809">Transit peptide</keyword>
<dbReference type="PANTHER" id="PTHR16717:SF7">
    <property type="entry name" value="CYTOCHROME C OXIDASE SUBUNIT 8A, MITOCHONDRIAL-LIKE"/>
    <property type="match status" value="1"/>
</dbReference>
<keyword evidence="8" id="KW-0496">Mitochondrion</keyword>
<evidence type="ECO:0000256" key="8">
    <source>
        <dbReference type="ARBA" id="ARBA00023128"/>
    </source>
</evidence>
<dbReference type="GO" id="GO:0005743">
    <property type="term" value="C:mitochondrial inner membrane"/>
    <property type="evidence" value="ECO:0007669"/>
    <property type="project" value="UniProtKB-SubCell"/>
</dbReference>
<dbReference type="STRING" id="137246.A0A401SAP2"/>
<comment type="subcellular location">
    <subcellularLocation>
        <location evidence="1">Mitochondrion inner membrane</location>
        <topology evidence="1">Single-pass membrane protein</topology>
    </subcellularLocation>
</comment>
<keyword evidence="5" id="KW-0999">Mitochondrion inner membrane</keyword>
<evidence type="ECO:0000313" key="11">
    <source>
        <dbReference type="EMBL" id="GCC27459.1"/>
    </source>
</evidence>
<reference evidence="11 12" key="1">
    <citation type="journal article" date="2018" name="Nat. Ecol. Evol.">
        <title>Shark genomes provide insights into elasmobranch evolution and the origin of vertebrates.</title>
        <authorList>
            <person name="Hara Y"/>
            <person name="Yamaguchi K"/>
            <person name="Onimaru K"/>
            <person name="Kadota M"/>
            <person name="Koyanagi M"/>
            <person name="Keeley SD"/>
            <person name="Tatsumi K"/>
            <person name="Tanaka K"/>
            <person name="Motone F"/>
            <person name="Kageyama Y"/>
            <person name="Nozu R"/>
            <person name="Adachi N"/>
            <person name="Nishimura O"/>
            <person name="Nakagawa R"/>
            <person name="Tanegashima C"/>
            <person name="Kiyatake I"/>
            <person name="Matsumoto R"/>
            <person name="Murakumo K"/>
            <person name="Nishida K"/>
            <person name="Terakita A"/>
            <person name="Kuratani S"/>
            <person name="Sato K"/>
            <person name="Hyodo S Kuraku.S."/>
        </authorList>
    </citation>
    <scope>NUCLEOTIDE SEQUENCE [LARGE SCALE GENOMIC DNA]</scope>
</reference>
<evidence type="ECO:0000256" key="3">
    <source>
        <dbReference type="ARBA" id="ARBA00010117"/>
    </source>
</evidence>
<keyword evidence="7 10" id="KW-1133">Transmembrane helix</keyword>
<organism evidence="11 12">
    <name type="scientific">Chiloscyllium punctatum</name>
    <name type="common">Brownbanded bambooshark</name>
    <name type="synonym">Hemiscyllium punctatum</name>
    <dbReference type="NCBI Taxonomy" id="137246"/>
    <lineage>
        <taxon>Eukaryota</taxon>
        <taxon>Metazoa</taxon>
        <taxon>Chordata</taxon>
        <taxon>Craniata</taxon>
        <taxon>Vertebrata</taxon>
        <taxon>Chondrichthyes</taxon>
        <taxon>Elasmobranchii</taxon>
        <taxon>Galeomorphii</taxon>
        <taxon>Galeoidea</taxon>
        <taxon>Orectolobiformes</taxon>
        <taxon>Hemiscylliidae</taxon>
        <taxon>Chiloscyllium</taxon>
    </lineage>
</organism>
<comment type="pathway">
    <text evidence="2">Energy metabolism; oxidative phosphorylation.</text>
</comment>
<proteinExistence type="inferred from homology"/>
<sequence length="76" mass="8312">MSGVLRVAFGGRGSGGRLLRTGKRLLFMQRANIYGKPPKEKIGPLASVFCLSVFALTLLGPAGWILHHLPECRKKH</sequence>
<keyword evidence="9 10" id="KW-0472">Membrane</keyword>
<evidence type="ECO:0000256" key="7">
    <source>
        <dbReference type="ARBA" id="ARBA00022989"/>
    </source>
</evidence>
<dbReference type="PANTHER" id="PTHR16717">
    <property type="entry name" value="CYTOCHROME C OXIDASE POLYPEPTIDE VIII"/>
    <property type="match status" value="1"/>
</dbReference>
<dbReference type="Proteomes" id="UP000287033">
    <property type="component" value="Unassembled WGS sequence"/>
</dbReference>
<protein>
    <submittedName>
        <fullName evidence="11">Uncharacterized protein</fullName>
    </submittedName>
</protein>
<keyword evidence="4 10" id="KW-0812">Transmembrane</keyword>
<evidence type="ECO:0000256" key="9">
    <source>
        <dbReference type="ARBA" id="ARBA00023136"/>
    </source>
</evidence>
<evidence type="ECO:0000256" key="10">
    <source>
        <dbReference type="SAM" id="Phobius"/>
    </source>
</evidence>
<comment type="caution">
    <text evidence="11">The sequence shown here is derived from an EMBL/GenBank/DDBJ whole genome shotgun (WGS) entry which is preliminary data.</text>
</comment>